<proteinExistence type="predicted"/>
<dbReference type="SFLD" id="SFLDS00005">
    <property type="entry name" value="Isoprenoid_Synthase_Type_I"/>
    <property type="match status" value="1"/>
</dbReference>
<dbReference type="AlphaFoldDB" id="C3MUP6"/>
<organism evidence="2 3">
    <name type="scientific">Saccharolobus islandicus (strain M.14.25 / Kamchatka #1)</name>
    <name type="common">Sulfolobus islandicus</name>
    <dbReference type="NCBI Taxonomy" id="427317"/>
    <lineage>
        <taxon>Archaea</taxon>
        <taxon>Thermoproteota</taxon>
        <taxon>Thermoprotei</taxon>
        <taxon>Sulfolobales</taxon>
        <taxon>Sulfolobaceae</taxon>
        <taxon>Saccharolobus</taxon>
    </lineage>
</organism>
<dbReference type="GO" id="GO:0008299">
    <property type="term" value="P:isoprenoid biosynthetic process"/>
    <property type="evidence" value="ECO:0007669"/>
    <property type="project" value="UniProtKB-ARBA"/>
</dbReference>
<dbReference type="Pfam" id="PF00494">
    <property type="entry name" value="SQS_PSY"/>
    <property type="match status" value="1"/>
</dbReference>
<evidence type="ECO:0000256" key="1">
    <source>
        <dbReference type="ARBA" id="ARBA00022679"/>
    </source>
</evidence>
<dbReference type="EMBL" id="CP001400">
    <property type="protein sequence ID" value="ACP37280.1"/>
    <property type="molecule type" value="Genomic_DNA"/>
</dbReference>
<dbReference type="GeneID" id="84057932"/>
<sequence length="278" mass="33210">MIEKLNEIFKNGSVTYYNSSYFFPPRVREDVTKLYAFVRIFDDLVDSVPQRVEEFYNLRKLYNLEKKGYSTGNIVLRNMVELSMRKGFDDSWVEAFLNAMESDIYKKSYYTIEELLKYMYGSAEVIGLFMMKILDLPDDSMHYARMLGRAMQFLNFIRDVQEDLYLGRQYLPIEDMEKFGINKMDCSQGFEEFMRYEINRYFEFETEAERGFKFIPARYLVPIKTASEMYKWTALRIRKSPCVVLSKKVKPKRRKIVVTAIKNMAGVYLWRSLNLIIR</sequence>
<dbReference type="Gene3D" id="1.10.600.10">
    <property type="entry name" value="Farnesyl Diphosphate Synthase"/>
    <property type="match status" value="1"/>
</dbReference>
<dbReference type="RefSeq" id="WP_012710557.1">
    <property type="nucleotide sequence ID" value="NC_012588.1"/>
</dbReference>
<keyword evidence="1" id="KW-0808">Transferase</keyword>
<dbReference type="GO" id="GO:0004311">
    <property type="term" value="F:geranylgeranyl diphosphate synthase activity"/>
    <property type="evidence" value="ECO:0007669"/>
    <property type="project" value="InterPro"/>
</dbReference>
<protein>
    <submittedName>
        <fullName evidence="2">Squalene/phytoene synthase</fullName>
    </submittedName>
</protein>
<accession>C3MUP6</accession>
<evidence type="ECO:0000313" key="3">
    <source>
        <dbReference type="Proteomes" id="UP000001350"/>
    </source>
</evidence>
<dbReference type="Proteomes" id="UP000001350">
    <property type="component" value="Chromosome"/>
</dbReference>
<evidence type="ECO:0000313" key="2">
    <source>
        <dbReference type="EMBL" id="ACP37280.1"/>
    </source>
</evidence>
<dbReference type="SUPFAM" id="SSF48576">
    <property type="entry name" value="Terpenoid synthases"/>
    <property type="match status" value="1"/>
</dbReference>
<dbReference type="InterPro" id="IPR002060">
    <property type="entry name" value="Squ/phyt_synthse"/>
</dbReference>
<dbReference type="KEGG" id="sia:M1425_0408"/>
<gene>
    <name evidence="2" type="ordered locus">M1425_0408</name>
</gene>
<dbReference type="InterPro" id="IPR044843">
    <property type="entry name" value="Trans_IPPS_bact-type"/>
</dbReference>
<dbReference type="InterPro" id="IPR019845">
    <property type="entry name" value="Squalene/phytoene_synthase_CS"/>
</dbReference>
<dbReference type="HOGENOM" id="CLU_037269_1_2_2"/>
<dbReference type="PANTHER" id="PTHR31480">
    <property type="entry name" value="BIFUNCTIONAL LYCOPENE CYCLASE/PHYTOENE SYNTHASE"/>
    <property type="match status" value="1"/>
</dbReference>
<dbReference type="PROSITE" id="PS01045">
    <property type="entry name" value="SQUALEN_PHYTOEN_SYN_2"/>
    <property type="match status" value="1"/>
</dbReference>
<dbReference type="InterPro" id="IPR008949">
    <property type="entry name" value="Isoprenoid_synthase_dom_sf"/>
</dbReference>
<name>C3MUP6_SACI4</name>
<dbReference type="InterPro" id="IPR033904">
    <property type="entry name" value="Trans_IPPS_HH"/>
</dbReference>
<dbReference type="SFLD" id="SFLDG01018">
    <property type="entry name" value="Squalene/Phytoene_Synthase_Lik"/>
    <property type="match status" value="1"/>
</dbReference>
<dbReference type="GO" id="GO:0051996">
    <property type="term" value="F:squalene synthase [NAD(P)H] activity"/>
    <property type="evidence" value="ECO:0007669"/>
    <property type="project" value="InterPro"/>
</dbReference>
<dbReference type="SFLD" id="SFLDG01212">
    <property type="entry name" value="Phytoene_synthase_like"/>
    <property type="match status" value="1"/>
</dbReference>
<reference evidence="2 3" key="1">
    <citation type="journal article" date="2009" name="Proc. Natl. Acad. Sci. U.S.A.">
        <title>Biogeography of the Sulfolobus islandicus pan-genome.</title>
        <authorList>
            <person name="Reno M.L."/>
            <person name="Held N.L."/>
            <person name="Fields C.J."/>
            <person name="Burke P.V."/>
            <person name="Whitaker R.J."/>
        </authorList>
    </citation>
    <scope>NUCLEOTIDE SEQUENCE [LARGE SCALE GENOMIC DNA]</scope>
    <source>
        <strain evidence="3">M.14.25 / Kamchatka #1</strain>
    </source>
</reference>
<dbReference type="CDD" id="cd00683">
    <property type="entry name" value="Trans_IPPS_HH"/>
    <property type="match status" value="1"/>
</dbReference>